<name>A0A9W8ZLI4_9PLEO</name>
<keyword evidence="3" id="KW-1185">Reference proteome</keyword>
<proteinExistence type="predicted"/>
<dbReference type="OrthoDB" id="3794829at2759"/>
<feature type="compositionally biased region" description="Basic and acidic residues" evidence="1">
    <location>
        <begin position="204"/>
        <end position="218"/>
    </location>
</feature>
<dbReference type="AlphaFoldDB" id="A0A9W8ZLI4"/>
<evidence type="ECO:0000256" key="1">
    <source>
        <dbReference type="SAM" id="MobiDB-lite"/>
    </source>
</evidence>
<organism evidence="2 3">
    <name type="scientific">Didymella pomorum</name>
    <dbReference type="NCBI Taxonomy" id="749634"/>
    <lineage>
        <taxon>Eukaryota</taxon>
        <taxon>Fungi</taxon>
        <taxon>Dikarya</taxon>
        <taxon>Ascomycota</taxon>
        <taxon>Pezizomycotina</taxon>
        <taxon>Dothideomycetes</taxon>
        <taxon>Pleosporomycetidae</taxon>
        <taxon>Pleosporales</taxon>
        <taxon>Pleosporineae</taxon>
        <taxon>Didymellaceae</taxon>
        <taxon>Didymella</taxon>
    </lineage>
</organism>
<evidence type="ECO:0000313" key="3">
    <source>
        <dbReference type="Proteomes" id="UP001140510"/>
    </source>
</evidence>
<accession>A0A9W8ZLI4</accession>
<feature type="region of interest" description="Disordered" evidence="1">
    <location>
        <begin position="91"/>
        <end position="110"/>
    </location>
</feature>
<dbReference type="EMBL" id="JAPEVA010000007">
    <property type="protein sequence ID" value="KAJ4410783.1"/>
    <property type="molecule type" value="Genomic_DNA"/>
</dbReference>
<protein>
    <submittedName>
        <fullName evidence="2">Uncharacterized protein</fullName>
    </submittedName>
</protein>
<feature type="region of interest" description="Disordered" evidence="1">
    <location>
        <begin position="121"/>
        <end position="227"/>
    </location>
</feature>
<feature type="compositionally biased region" description="Low complexity" evidence="1">
    <location>
        <begin position="150"/>
        <end position="160"/>
    </location>
</feature>
<sequence length="227" mass="25307">MCQYWKKLHTCNHPSDRPYIELCRPGFLSNTVCHDIAEDSNLRPSHFPCWTCIKAMDRQDAEDRRRLEQIKVTAAETAHRAAVRARREAEQKAREERVRHEAREKAERERAVETKIKAEREKEAERACKEGGAWMLAEAGGGTKKKRSSVPESPKSPESPFAVTDTIVTGGKKDVWKENGSGGGKDKSEASGRAGVWGPKRILSRKEGAGVLANRRDSSVSGNGLKD</sequence>
<comment type="caution">
    <text evidence="2">The sequence shown here is derived from an EMBL/GenBank/DDBJ whole genome shotgun (WGS) entry which is preliminary data.</text>
</comment>
<evidence type="ECO:0000313" key="2">
    <source>
        <dbReference type="EMBL" id="KAJ4410783.1"/>
    </source>
</evidence>
<reference evidence="2" key="1">
    <citation type="submission" date="2022-10" db="EMBL/GenBank/DDBJ databases">
        <title>Tapping the CABI collections for fungal endophytes: first genome assemblies for Collariella, Neodidymelliopsis, Ascochyta clinopodiicola, Didymella pomorum, Didymosphaeria variabile, Neocosmospora piperis and Neocucurbitaria cava.</title>
        <authorList>
            <person name="Hill R."/>
        </authorList>
    </citation>
    <scope>NUCLEOTIDE SEQUENCE</scope>
    <source>
        <strain evidence="2">IMI 355091</strain>
    </source>
</reference>
<gene>
    <name evidence="2" type="ORF">N0V91_001711</name>
</gene>
<dbReference type="Proteomes" id="UP001140510">
    <property type="component" value="Unassembled WGS sequence"/>
</dbReference>